<evidence type="ECO:0000313" key="2">
    <source>
        <dbReference type="Proteomes" id="UP000185622"/>
    </source>
</evidence>
<evidence type="ECO:0000313" key="1">
    <source>
        <dbReference type="EMBL" id="AQS49734.1"/>
    </source>
</evidence>
<protein>
    <submittedName>
        <fullName evidence="1">Uncharacterized protein</fullName>
    </submittedName>
</protein>
<gene>
    <name evidence="1" type="ORF">BMG03_05265</name>
</gene>
<keyword evidence="2" id="KW-1185">Reference proteome</keyword>
<reference evidence="1 2" key="1">
    <citation type="submission" date="2017-01" db="EMBL/GenBank/DDBJ databases">
        <title>The complete genome sequence of a sulfur-oxidizing marine bacterium Thioclava sp. 25B10_4T.</title>
        <authorList>
            <person name="Liu Y."/>
            <person name="Lai Q."/>
            <person name="Shao Z."/>
        </authorList>
    </citation>
    <scope>NUCLEOTIDE SEQUENCE [LARGE SCALE GENOMIC DNA]</scope>
    <source>
        <strain evidence="1 2">25B10_4</strain>
    </source>
</reference>
<proteinExistence type="predicted"/>
<sequence length="246" mass="29168">MLMQKPSRLRRLLSLNQHRKRWGAFHHASRDTDLNRLKETIIDVGDAEQTRGSTKSLDQHLENLRREFSGQSELLWHHAKLIVLIRREFQTSQQYSEFRTLWDQEGAFLRENLNIRWLVSATDTFAEHDEDPAVRAVAMMASVLVNTVKMQESERFITHANDFSADPERVATLQEELVPLFEGMSCFTVGTDDTLRNMVWRLHPFLGVEPAGPILNEIWRRFQVEDTVFNRMRRLHRREKTRWWED</sequence>
<organism evidence="1 2">
    <name type="scientific">Thioclava nitratireducens</name>
    <dbReference type="NCBI Taxonomy" id="1915078"/>
    <lineage>
        <taxon>Bacteria</taxon>
        <taxon>Pseudomonadati</taxon>
        <taxon>Pseudomonadota</taxon>
        <taxon>Alphaproteobacteria</taxon>
        <taxon>Rhodobacterales</taxon>
        <taxon>Paracoccaceae</taxon>
        <taxon>Thioclava</taxon>
    </lineage>
</organism>
<dbReference type="EMBL" id="CP019437">
    <property type="protein sequence ID" value="AQS49734.1"/>
    <property type="molecule type" value="Genomic_DNA"/>
</dbReference>
<dbReference type="Proteomes" id="UP000185622">
    <property type="component" value="Chromosome"/>
</dbReference>
<accession>A0ABM6ILE4</accession>
<name>A0ABM6ILE4_9RHOB</name>